<dbReference type="EMBL" id="JBHSTP010000002">
    <property type="protein sequence ID" value="MFC6356002.1"/>
    <property type="molecule type" value="Genomic_DNA"/>
</dbReference>
<evidence type="ECO:0000256" key="4">
    <source>
        <dbReference type="ARBA" id="ARBA00022840"/>
    </source>
</evidence>
<dbReference type="InterPro" id="IPR050534">
    <property type="entry name" value="Coronavir_polyprotein_1ab"/>
</dbReference>
<sequence>MFLLDGVVVTSASDLTSASKCEFAFLRKLDAKLGRIEAVPDAVDAILERAARLGDRHEERVLGDYRDRFGNGVAEIARPPRLTAETLEYAVDATIQAFAEGADVVFQATFFDGSFLGFADFIVRQPGGCYLVQDTKLARRARVTALLQLAAYVDQLARAGIPHAPTVQLLLGDGIVSEHRVDDIMPVYRKRRHRLLRIVAERLADDDAVAWGDPRYTVCGHCETCAAEVEAHRDVLLVAGLRVLQRERLHTAGIITIDELAEGTSDVDGIGPSTLAALRSQARLQLAASGDAPPPFEFHHPGVLGALPRPNPGDVFFDFEGDPLYTEGTADRWGLDYLFGLVEADGAFRAWWAHDFAEERKALEGFLDYIAERRRRHPDMHIYHYASYERAHLLSLAARHGVGEDAVDRLLRDHALVDLYPVVRKALRVGSRSYSIKKLEPLYMRGGRSGEVTTAGDSITEYVEARALAASGDTAGGQRMLDSIAAYNEYDCRSTRALRDWLLAQAKSHGIRAGVHEPDADARAELEPSPLALALLARSGDALHERNHDQTATALAAAAIDYHRREQKSFWWGHFARLVDPIEEWADTRDVLRVTRSRLVRDWHREDGQRSERRHLLLEGVWAPGSGLPAADRTGPFLLYEFPGPFVDPLADPGARSARAVRVLEVTDEGDVLVEETLGKHVARYAHEPTALAPAAPPLPGQQKPAIEWWARAIVDVNGGWPRDPVVDILRRMPPRTRSGELASMVDERYDTAVVASLLDLDASYLAVQGPPGTGKTYLASHVITRLVRDHGWKVGVVAQSHAVVENVLRAVAAAGLDPGLVGKVPKAGEPLAGKPVANAPYTLLPKDGQLLFAAEHAASGFVVGGTAWDFSNPARVPRRSLDLLVVDEAGQFSLASTIAASVSARRLLLLGDPQQLPQVSQGTHPEPIDTSALGWIADGHEVLPHDLGYFLAESRRMHPAVAAPVSRLSYEGELRSHPDAGERLLGGVEPGLHTVQVQHQGNATASSEEAEAVVGLVRTALGRPWRAAAGAASVPLSQGDVIVVTPYNAQLLLVREALDAAGFAEVPVGTVDRFQGQEAVVAIITLAASSAADVPRGMEFLIMKNRLNVAVSRAQWAAYLVHSPALTEYLPPTPRGVAELSAFIRLVEGGDGKSHGREEDG</sequence>
<evidence type="ECO:0000313" key="7">
    <source>
        <dbReference type="EMBL" id="MFC6356002.1"/>
    </source>
</evidence>
<dbReference type="SUPFAM" id="SSF52540">
    <property type="entry name" value="P-loop containing nucleoside triphosphate hydrolases"/>
    <property type="match status" value="1"/>
</dbReference>
<evidence type="ECO:0000259" key="5">
    <source>
        <dbReference type="Pfam" id="PF13087"/>
    </source>
</evidence>
<keyword evidence="2" id="KW-0378">Hydrolase</keyword>
<dbReference type="CDD" id="cd18808">
    <property type="entry name" value="SF1_C_Upf1"/>
    <property type="match status" value="1"/>
</dbReference>
<feature type="domain" description="YprB ribonuclease H-like" evidence="6">
    <location>
        <begin position="315"/>
        <end position="502"/>
    </location>
</feature>
<dbReference type="Pfam" id="PF13087">
    <property type="entry name" value="AAA_12"/>
    <property type="match status" value="1"/>
</dbReference>
<evidence type="ECO:0000256" key="3">
    <source>
        <dbReference type="ARBA" id="ARBA00022806"/>
    </source>
</evidence>
<evidence type="ECO:0000313" key="8">
    <source>
        <dbReference type="Proteomes" id="UP001596306"/>
    </source>
</evidence>
<dbReference type="PANTHER" id="PTHR43788">
    <property type="entry name" value="DNA2/NAM7 HELICASE FAMILY MEMBER"/>
    <property type="match status" value="1"/>
</dbReference>
<dbReference type="PANTHER" id="PTHR43788:SF8">
    <property type="entry name" value="DNA-BINDING PROTEIN SMUBP-2"/>
    <property type="match status" value="1"/>
</dbReference>
<proteinExistence type="predicted"/>
<dbReference type="InterPro" id="IPR041679">
    <property type="entry name" value="DNA2/NAM7-like_C"/>
</dbReference>
<gene>
    <name evidence="7" type="ORF">ACFQB0_07775</name>
</gene>
<dbReference type="InterPro" id="IPR019993">
    <property type="entry name" value="RecB_nuclease_TM0106_put"/>
</dbReference>
<dbReference type="Gene3D" id="3.40.50.300">
    <property type="entry name" value="P-loop containing nucleotide triphosphate hydrolases"/>
    <property type="match status" value="2"/>
</dbReference>
<dbReference type="Pfam" id="PF13482">
    <property type="entry name" value="RNase_H_2"/>
    <property type="match status" value="1"/>
</dbReference>
<comment type="caution">
    <text evidence="7">The sequence shown here is derived from an EMBL/GenBank/DDBJ whole genome shotgun (WGS) entry which is preliminary data.</text>
</comment>
<reference evidence="8" key="1">
    <citation type="journal article" date="2019" name="Int. J. Syst. Evol. Microbiol.">
        <title>The Global Catalogue of Microorganisms (GCM) 10K type strain sequencing project: providing services to taxonomists for standard genome sequencing and annotation.</title>
        <authorList>
            <consortium name="The Broad Institute Genomics Platform"/>
            <consortium name="The Broad Institute Genome Sequencing Center for Infectious Disease"/>
            <person name="Wu L."/>
            <person name="Ma J."/>
        </authorList>
    </citation>
    <scope>NUCLEOTIDE SEQUENCE [LARGE SCALE GENOMIC DNA]</scope>
    <source>
        <strain evidence="8">CCUG 43304</strain>
    </source>
</reference>
<evidence type="ECO:0000256" key="1">
    <source>
        <dbReference type="ARBA" id="ARBA00022741"/>
    </source>
</evidence>
<dbReference type="InterPro" id="IPR027417">
    <property type="entry name" value="P-loop_NTPase"/>
</dbReference>
<dbReference type="RefSeq" id="WP_386729816.1">
    <property type="nucleotide sequence ID" value="NZ_JBHSTP010000002.1"/>
</dbReference>
<dbReference type="InterPro" id="IPR012337">
    <property type="entry name" value="RNaseH-like_sf"/>
</dbReference>
<dbReference type="SUPFAM" id="SSF53098">
    <property type="entry name" value="Ribonuclease H-like"/>
    <property type="match status" value="1"/>
</dbReference>
<dbReference type="NCBIfam" id="TIGR03491">
    <property type="entry name" value="TM0106 family RecB-like putative nuclease"/>
    <property type="match status" value="1"/>
</dbReference>
<keyword evidence="1" id="KW-0547">Nucleotide-binding</keyword>
<keyword evidence="8" id="KW-1185">Reference proteome</keyword>
<keyword evidence="3" id="KW-0347">Helicase</keyword>
<organism evidence="7 8">
    <name type="scientific">Luethyella okanaganae</name>
    <dbReference type="NCBI Taxonomy" id="69372"/>
    <lineage>
        <taxon>Bacteria</taxon>
        <taxon>Bacillati</taxon>
        <taxon>Actinomycetota</taxon>
        <taxon>Actinomycetes</taxon>
        <taxon>Micrococcales</taxon>
        <taxon>Microbacteriaceae</taxon>
        <taxon>Luethyella</taxon>
    </lineage>
</organism>
<evidence type="ECO:0000256" key="2">
    <source>
        <dbReference type="ARBA" id="ARBA00022801"/>
    </source>
</evidence>
<dbReference type="InterPro" id="IPR038720">
    <property type="entry name" value="YprB_RNase_H-like_dom"/>
</dbReference>
<name>A0ABW1VGI7_9MICO</name>
<accession>A0ABW1VGI7</accession>
<dbReference type="Pfam" id="PF13604">
    <property type="entry name" value="AAA_30"/>
    <property type="match status" value="1"/>
</dbReference>
<keyword evidence="4" id="KW-0067">ATP-binding</keyword>
<dbReference type="InterPro" id="IPR047187">
    <property type="entry name" value="SF1_C_Upf1"/>
</dbReference>
<dbReference type="CDD" id="cd17934">
    <property type="entry name" value="DEXXQc_Upf1-like"/>
    <property type="match status" value="1"/>
</dbReference>
<dbReference type="Proteomes" id="UP001596306">
    <property type="component" value="Unassembled WGS sequence"/>
</dbReference>
<feature type="domain" description="DNA2/NAM7 helicase-like C-terminal" evidence="5">
    <location>
        <begin position="950"/>
        <end position="1122"/>
    </location>
</feature>
<protein>
    <submittedName>
        <fullName evidence="7">TM0106 family RecB-like putative nuclease</fullName>
    </submittedName>
</protein>
<evidence type="ECO:0000259" key="6">
    <source>
        <dbReference type="Pfam" id="PF13482"/>
    </source>
</evidence>